<dbReference type="InterPro" id="IPR050863">
    <property type="entry name" value="CenT-Element_Derived"/>
</dbReference>
<keyword evidence="3" id="KW-1185">Reference proteome</keyword>
<organism evidence="3 4">
    <name type="scientific">Octopus sinensis</name>
    <name type="common">East Asian common octopus</name>
    <dbReference type="NCBI Taxonomy" id="2607531"/>
    <lineage>
        <taxon>Eukaryota</taxon>
        <taxon>Metazoa</taxon>
        <taxon>Spiralia</taxon>
        <taxon>Lophotrochozoa</taxon>
        <taxon>Mollusca</taxon>
        <taxon>Cephalopoda</taxon>
        <taxon>Coleoidea</taxon>
        <taxon>Octopodiformes</taxon>
        <taxon>Octopoda</taxon>
        <taxon>Incirrata</taxon>
        <taxon>Octopodidae</taxon>
        <taxon>Octopus</taxon>
    </lineage>
</organism>
<feature type="domain" description="HTH CENPB-type" evidence="2">
    <location>
        <begin position="1"/>
        <end position="51"/>
    </location>
</feature>
<dbReference type="AlphaFoldDB" id="A0A6P7TU11"/>
<dbReference type="PANTHER" id="PTHR19303">
    <property type="entry name" value="TRANSPOSON"/>
    <property type="match status" value="1"/>
</dbReference>
<dbReference type="PANTHER" id="PTHR19303:SF73">
    <property type="entry name" value="PROTEIN PDC2"/>
    <property type="match status" value="1"/>
</dbReference>
<dbReference type="Gene3D" id="1.10.10.60">
    <property type="entry name" value="Homeodomain-like"/>
    <property type="match status" value="1"/>
</dbReference>
<proteinExistence type="predicted"/>
<dbReference type="SUPFAM" id="SSF46689">
    <property type="entry name" value="Homeodomain-like"/>
    <property type="match status" value="1"/>
</dbReference>
<reference evidence="4" key="1">
    <citation type="submission" date="2025-08" db="UniProtKB">
        <authorList>
            <consortium name="RefSeq"/>
        </authorList>
    </citation>
    <scope>IDENTIFICATION</scope>
</reference>
<accession>A0A6P7TU11</accession>
<evidence type="ECO:0000313" key="3">
    <source>
        <dbReference type="Proteomes" id="UP000515154"/>
    </source>
</evidence>
<dbReference type="InterPro" id="IPR009057">
    <property type="entry name" value="Homeodomain-like_sf"/>
</dbReference>
<evidence type="ECO:0000313" key="4">
    <source>
        <dbReference type="RefSeq" id="XP_029655238.1"/>
    </source>
</evidence>
<evidence type="ECO:0000256" key="1">
    <source>
        <dbReference type="ARBA" id="ARBA00023125"/>
    </source>
</evidence>
<dbReference type="KEGG" id="osn:115228928"/>
<sequence>MITWINLMESSGAILSDSMLITKALKNDPEFKASRGWLEKCKLRNGIKLKKFHGDSGSVNHDEKYIADFNETISLIIEQYGLDNVYNSDKTDVFYKAILSKSVCTKPRPGIKLSKDRFSLLIMRKLFWFR</sequence>
<dbReference type="PROSITE" id="PS51253">
    <property type="entry name" value="HTH_CENPB"/>
    <property type="match status" value="1"/>
</dbReference>
<name>A0A6P7TU11_9MOLL</name>
<dbReference type="InterPro" id="IPR006600">
    <property type="entry name" value="HTH_CenpB_DNA-bd_dom"/>
</dbReference>
<gene>
    <name evidence="4" type="primary">LOC115228928</name>
</gene>
<dbReference type="GO" id="GO:0003677">
    <property type="term" value="F:DNA binding"/>
    <property type="evidence" value="ECO:0007669"/>
    <property type="project" value="UniProtKB-KW"/>
</dbReference>
<dbReference type="RefSeq" id="XP_029655238.1">
    <property type="nucleotide sequence ID" value="XM_029799378.1"/>
</dbReference>
<dbReference type="GO" id="GO:0005634">
    <property type="term" value="C:nucleus"/>
    <property type="evidence" value="ECO:0007669"/>
    <property type="project" value="TreeGrafter"/>
</dbReference>
<protein>
    <submittedName>
        <fullName evidence="4">Uncharacterized protein LOC115228928</fullName>
    </submittedName>
</protein>
<keyword evidence="1" id="KW-0238">DNA-binding</keyword>
<evidence type="ECO:0000259" key="2">
    <source>
        <dbReference type="PROSITE" id="PS51253"/>
    </source>
</evidence>
<dbReference type="Proteomes" id="UP000515154">
    <property type="component" value="Unplaced"/>
</dbReference>
<dbReference type="Pfam" id="PF03221">
    <property type="entry name" value="HTH_Tnp_Tc5"/>
    <property type="match status" value="1"/>
</dbReference>